<gene>
    <name evidence="3" type="ORF">H8S84_15830</name>
</gene>
<feature type="domain" description="Putative auto-transporter adhesin head GIN" evidence="2">
    <location>
        <begin position="43"/>
        <end position="221"/>
    </location>
</feature>
<dbReference type="InterPro" id="IPR021255">
    <property type="entry name" value="DUF2807"/>
</dbReference>
<protein>
    <submittedName>
        <fullName evidence="3">DUF2807 domain-containing protein</fullName>
    </submittedName>
</protein>
<dbReference type="Proteomes" id="UP000603640">
    <property type="component" value="Unassembled WGS sequence"/>
</dbReference>
<keyword evidence="1" id="KW-0732">Signal</keyword>
<dbReference type="Gene3D" id="2.160.20.120">
    <property type="match status" value="1"/>
</dbReference>
<dbReference type="PANTHER" id="PTHR39200:SF1">
    <property type="entry name" value="AUTO-TRANSPORTER ADHESIN HEAD GIN DOMAIN-CONTAINING PROTEIN-RELATED"/>
    <property type="match status" value="1"/>
</dbReference>
<evidence type="ECO:0000259" key="2">
    <source>
        <dbReference type="Pfam" id="PF10988"/>
    </source>
</evidence>
<evidence type="ECO:0000313" key="3">
    <source>
        <dbReference type="EMBL" id="MBC5994318.1"/>
    </source>
</evidence>
<proteinExistence type="predicted"/>
<dbReference type="RefSeq" id="WP_187068350.1">
    <property type="nucleotide sequence ID" value="NZ_JACRVF010000005.1"/>
</dbReference>
<reference evidence="3" key="1">
    <citation type="submission" date="2020-08" db="EMBL/GenBank/DDBJ databases">
        <title>Pontibacter sp. SD6 16S ribosomal RNA gene Genome sequencing and assembly.</title>
        <authorList>
            <person name="Kang M."/>
        </authorList>
    </citation>
    <scope>NUCLEOTIDE SEQUENCE</scope>
    <source>
        <strain evidence="3">SD6</strain>
    </source>
</reference>
<comment type="caution">
    <text evidence="3">The sequence shown here is derived from an EMBL/GenBank/DDBJ whole genome shotgun (WGS) entry which is preliminary data.</text>
</comment>
<organism evidence="3 4">
    <name type="scientific">Pontibacter cellulosilyticus</name>
    <dbReference type="NCBI Taxonomy" id="1720253"/>
    <lineage>
        <taxon>Bacteria</taxon>
        <taxon>Pseudomonadati</taxon>
        <taxon>Bacteroidota</taxon>
        <taxon>Cytophagia</taxon>
        <taxon>Cytophagales</taxon>
        <taxon>Hymenobacteraceae</taxon>
        <taxon>Pontibacter</taxon>
    </lineage>
</organism>
<accession>A0A923N7T8</accession>
<dbReference type="PROSITE" id="PS51257">
    <property type="entry name" value="PROKAR_LIPOPROTEIN"/>
    <property type="match status" value="1"/>
</dbReference>
<evidence type="ECO:0000313" key="4">
    <source>
        <dbReference type="Proteomes" id="UP000603640"/>
    </source>
</evidence>
<dbReference type="AlphaFoldDB" id="A0A923N7T8"/>
<evidence type="ECO:0000256" key="1">
    <source>
        <dbReference type="SAM" id="SignalP"/>
    </source>
</evidence>
<name>A0A923N7T8_9BACT</name>
<dbReference type="PANTHER" id="PTHR39200">
    <property type="entry name" value="HYPOTHETICAL EXPORTED PROTEIN"/>
    <property type="match status" value="1"/>
</dbReference>
<dbReference type="EMBL" id="JACRVF010000005">
    <property type="protein sequence ID" value="MBC5994318.1"/>
    <property type="molecule type" value="Genomic_DNA"/>
</dbReference>
<dbReference type="Pfam" id="PF10988">
    <property type="entry name" value="DUF2807"/>
    <property type="match status" value="1"/>
</dbReference>
<keyword evidence="4" id="KW-1185">Reference proteome</keyword>
<sequence>MKFLKTPLVILAALSLSACDEGGFCMEGEGDVESRTLDLGRIEGIEVQGNTRVFVRKGDRQHVEVKGQQNVLDELETNVDGEVWEIGFNRCMRNHETVEVYLTVPELNLAKVSGSGYIELQDRFRTREFDVAVSGSGDIKGRVDTEILTSRISGSGMIELAGAAKEQDVHISGSGRHYAYDMRSRRADINISGSGKAQVHATDQLDANISGSGRVFYKGNPDTNLDVSGSGKVTKE</sequence>
<feature type="signal peptide" evidence="1">
    <location>
        <begin position="1"/>
        <end position="18"/>
    </location>
</feature>
<feature type="chain" id="PRO_5037641827" evidence="1">
    <location>
        <begin position="19"/>
        <end position="236"/>
    </location>
</feature>